<dbReference type="EMBL" id="GL983525">
    <property type="protein sequence ID" value="EGR33002.1"/>
    <property type="molecule type" value="Genomic_DNA"/>
</dbReference>
<organism evidence="2 3">
    <name type="scientific">Ichthyophthirius multifiliis</name>
    <name type="common">White spot disease agent</name>
    <name type="synonym">Ich</name>
    <dbReference type="NCBI Taxonomy" id="5932"/>
    <lineage>
        <taxon>Eukaryota</taxon>
        <taxon>Sar</taxon>
        <taxon>Alveolata</taxon>
        <taxon>Ciliophora</taxon>
        <taxon>Intramacronucleata</taxon>
        <taxon>Oligohymenophorea</taxon>
        <taxon>Hymenostomatida</taxon>
        <taxon>Ophryoglenina</taxon>
        <taxon>Ichthyophthirius</taxon>
    </lineage>
</organism>
<name>G0QP53_ICHMU</name>
<reference evidence="2 3" key="1">
    <citation type="submission" date="2011-07" db="EMBL/GenBank/DDBJ databases">
        <authorList>
            <person name="Coyne R."/>
            <person name="Brami D."/>
            <person name="Johnson J."/>
            <person name="Hostetler J."/>
            <person name="Hannick L."/>
            <person name="Clark T."/>
            <person name="Cassidy-Hanley D."/>
            <person name="Inman J."/>
        </authorList>
    </citation>
    <scope>NUCLEOTIDE SEQUENCE [LARGE SCALE GENOMIC DNA]</scope>
    <source>
        <strain evidence="2 3">G5</strain>
    </source>
</reference>
<evidence type="ECO:0000256" key="1">
    <source>
        <dbReference type="SAM" id="MobiDB-lite"/>
    </source>
</evidence>
<proteinExistence type="predicted"/>
<evidence type="ECO:0000313" key="2">
    <source>
        <dbReference type="EMBL" id="EGR33002.1"/>
    </source>
</evidence>
<dbReference type="Proteomes" id="UP000008983">
    <property type="component" value="Unassembled WGS sequence"/>
</dbReference>
<dbReference type="RefSeq" id="XP_004036988.1">
    <property type="nucleotide sequence ID" value="XM_004036940.1"/>
</dbReference>
<accession>G0QP53</accession>
<feature type="region of interest" description="Disordered" evidence="1">
    <location>
        <begin position="1"/>
        <end position="22"/>
    </location>
</feature>
<gene>
    <name evidence="2" type="ORF">IMG5_064190</name>
</gene>
<dbReference type="GeneID" id="14909173"/>
<protein>
    <submittedName>
        <fullName evidence="2">Uncharacterized protein</fullName>
    </submittedName>
</protein>
<dbReference type="InParanoid" id="G0QP53"/>
<dbReference type="AlphaFoldDB" id="G0QP53"/>
<evidence type="ECO:0000313" key="3">
    <source>
        <dbReference type="Proteomes" id="UP000008983"/>
    </source>
</evidence>
<sequence length="258" mass="30877">MLENNNSQQLSKNQSQQDQLKNSQTTIQIKQYQQIYQNNLQQLQIQHQSQPVQLQIQRHTSMINNNNNNNDNNNNNNNNNQQQIIKSAQNIFSPTTLKYMVDKNNIIVETESDKNISTRREQFKQPINYKKVKNMVVKVEDNNQKDFVKKIIIANQYLYLKPEKFQNANQNKIQQYNYNNIKFQNIIANKNVNDTNNYNDFLNIQFQSRCNKQDFPNQYDFNDNNQNNDNQYIIKEDNFQHQISDAVQQNQNQNQQYQ</sequence>
<dbReference type="OMA" id="NSERQYN"/>
<keyword evidence="3" id="KW-1185">Reference proteome</keyword>